<dbReference type="PANTHER" id="PTHR11228:SF7">
    <property type="entry name" value="PQQA PEPTIDE CYCLASE"/>
    <property type="match status" value="1"/>
</dbReference>
<evidence type="ECO:0000256" key="2">
    <source>
        <dbReference type="ARBA" id="ARBA00022723"/>
    </source>
</evidence>
<dbReference type="GO" id="GO:0046872">
    <property type="term" value="F:metal ion binding"/>
    <property type="evidence" value="ECO:0007669"/>
    <property type="project" value="UniProtKB-KW"/>
</dbReference>
<dbReference type="SUPFAM" id="SSF102114">
    <property type="entry name" value="Radical SAM enzymes"/>
    <property type="match status" value="1"/>
</dbReference>
<dbReference type="PANTHER" id="PTHR11228">
    <property type="entry name" value="RADICAL SAM DOMAIN PROTEIN"/>
    <property type="match status" value="1"/>
</dbReference>
<evidence type="ECO:0000313" key="7">
    <source>
        <dbReference type="EMBL" id="QAU04831.1"/>
    </source>
</evidence>
<dbReference type="InterPro" id="IPR050377">
    <property type="entry name" value="Radical_SAM_PqqE_MftC-like"/>
</dbReference>
<sequence length="281" mass="33265">MNYFNVNNYLEMRESLHKESKNFEEIEINISRKCNRTCAICPHSNVEYQKFLNNFNNLFMNKLIFKRIVDEISSIKDFSFNIDIIGSGEPTLHPNFLEFIEYILKKTTNYIRITTNGDKLLKDFDFRKKLYNLIENQNVILNISVYDSKQVKKYTGLKTLENVVIKDMFLDKSINLKDKHINNRAGSVDNSYITRVNKTTCNYPFYALYVDIDGDIQYCPHDWEKRLVFANIKDMSLLKAWSIETKHRSLMLAHKRSEIYPCYKCSVDGCKIGNKKRKMFE</sequence>
<keyword evidence="3" id="KW-0408">Iron</keyword>
<dbReference type="InterPro" id="IPR058240">
    <property type="entry name" value="rSAM_sf"/>
</dbReference>
<organism evidence="7 8">
    <name type="scientific">Campylobacter phage CP20</name>
    <dbReference type="NCBI Taxonomy" id="2506428"/>
    <lineage>
        <taxon>Viruses</taxon>
        <taxon>Duplodnaviria</taxon>
        <taxon>Heunggongvirae</taxon>
        <taxon>Uroviricota</taxon>
        <taxon>Caudoviricetes</taxon>
        <taxon>Connertonviridae</taxon>
        <taxon>Firehammervirus</taxon>
        <taxon>Firehammervirus CPt10</taxon>
    </lineage>
</organism>
<dbReference type="InterPro" id="IPR013785">
    <property type="entry name" value="Aldolase_TIM"/>
</dbReference>
<dbReference type="GO" id="GO:0051536">
    <property type="term" value="F:iron-sulfur cluster binding"/>
    <property type="evidence" value="ECO:0007669"/>
    <property type="project" value="UniProtKB-KW"/>
</dbReference>
<dbReference type="Proteomes" id="UP000290538">
    <property type="component" value="Segment"/>
</dbReference>
<proteinExistence type="predicted"/>
<dbReference type="InterPro" id="IPR007197">
    <property type="entry name" value="rSAM"/>
</dbReference>
<accession>A0A410T7H5</accession>
<evidence type="ECO:0000256" key="3">
    <source>
        <dbReference type="ARBA" id="ARBA00023004"/>
    </source>
</evidence>
<evidence type="ECO:0000256" key="1">
    <source>
        <dbReference type="ARBA" id="ARBA00022691"/>
    </source>
</evidence>
<evidence type="ECO:0000259" key="5">
    <source>
        <dbReference type="Pfam" id="PF04055"/>
    </source>
</evidence>
<evidence type="ECO:0000259" key="6">
    <source>
        <dbReference type="Pfam" id="PF13186"/>
    </source>
</evidence>
<dbReference type="CDD" id="cd01335">
    <property type="entry name" value="Radical_SAM"/>
    <property type="match status" value="1"/>
</dbReference>
<evidence type="ECO:0000256" key="4">
    <source>
        <dbReference type="ARBA" id="ARBA00023014"/>
    </source>
</evidence>
<reference evidence="7 8" key="1">
    <citation type="submission" date="2019-01" db="EMBL/GenBank/DDBJ databases">
        <title>Complete genome sequence of Campylobacter bacteriophage CP20.</title>
        <authorList>
            <person name="Connerton I.F."/>
        </authorList>
    </citation>
    <scope>NUCLEOTIDE SEQUENCE [LARGE SCALE GENOMIC DNA]</scope>
</reference>
<keyword evidence="2" id="KW-0479">Metal-binding</keyword>
<dbReference type="CDD" id="cd21109">
    <property type="entry name" value="SPASM"/>
    <property type="match status" value="1"/>
</dbReference>
<dbReference type="EMBL" id="MK408758">
    <property type="protein sequence ID" value="QAU04831.1"/>
    <property type="molecule type" value="Genomic_DNA"/>
</dbReference>
<protein>
    <submittedName>
        <fullName evidence="7">BtrN protein</fullName>
    </submittedName>
</protein>
<feature type="domain" description="4Fe4S-binding SPASM" evidence="6">
    <location>
        <begin position="201"/>
        <end position="265"/>
    </location>
</feature>
<dbReference type="Gene3D" id="3.20.20.70">
    <property type="entry name" value="Aldolase class I"/>
    <property type="match status" value="1"/>
</dbReference>
<dbReference type="InterPro" id="IPR023885">
    <property type="entry name" value="4Fe4S-binding_SPASM_dom"/>
</dbReference>
<keyword evidence="1" id="KW-0949">S-adenosyl-L-methionine</keyword>
<keyword evidence="4" id="KW-0411">Iron-sulfur</keyword>
<name>A0A410T7H5_9CAUD</name>
<feature type="domain" description="Radical SAM core" evidence="5">
    <location>
        <begin position="28"/>
        <end position="156"/>
    </location>
</feature>
<dbReference type="SFLD" id="SFLDS00029">
    <property type="entry name" value="Radical_SAM"/>
    <property type="match status" value="1"/>
</dbReference>
<evidence type="ECO:0000313" key="8">
    <source>
        <dbReference type="Proteomes" id="UP000290538"/>
    </source>
</evidence>
<dbReference type="Pfam" id="PF13186">
    <property type="entry name" value="SPASM"/>
    <property type="match status" value="1"/>
</dbReference>
<dbReference type="Pfam" id="PF04055">
    <property type="entry name" value="Radical_SAM"/>
    <property type="match status" value="1"/>
</dbReference>
<dbReference type="GO" id="GO:0003824">
    <property type="term" value="F:catalytic activity"/>
    <property type="evidence" value="ECO:0007669"/>
    <property type="project" value="InterPro"/>
</dbReference>